<dbReference type="EMBL" id="QYTV02000002">
    <property type="protein sequence ID" value="RST76173.1"/>
    <property type="molecule type" value="Genomic_DNA"/>
</dbReference>
<sequence length="125" mass="14197">MKKRLLFLVPFILLSVACNQKTISFSGESDYWKGEYSANISDKGTREDGKYIFGYKNATSDTSFDWVEIEINDGETGRKEENFKGATIIIPRSCSGCSVTREDTAIKVRIKWDGEMEESFVLEPM</sequence>
<proteinExistence type="predicted"/>
<evidence type="ECO:0000313" key="3">
    <source>
        <dbReference type="Proteomes" id="UP000287156"/>
    </source>
</evidence>
<name>A0A429Y422_9BACI</name>
<feature type="chain" id="PRO_5039277903" description="Lipoprotein" evidence="1">
    <location>
        <begin position="21"/>
        <end position="125"/>
    </location>
</feature>
<accession>A0A429Y422</accession>
<dbReference type="RefSeq" id="WP_126048407.1">
    <property type="nucleotide sequence ID" value="NZ_QYTV02000002.1"/>
</dbReference>
<comment type="caution">
    <text evidence="2">The sequence shown here is derived from an EMBL/GenBank/DDBJ whole genome shotgun (WGS) entry which is preliminary data.</text>
</comment>
<evidence type="ECO:0000256" key="1">
    <source>
        <dbReference type="SAM" id="SignalP"/>
    </source>
</evidence>
<gene>
    <name evidence="2" type="ORF">D4T97_005160</name>
</gene>
<dbReference type="PROSITE" id="PS51257">
    <property type="entry name" value="PROKAR_LIPOPROTEIN"/>
    <property type="match status" value="1"/>
</dbReference>
<protein>
    <recommendedName>
        <fullName evidence="4">Lipoprotein</fullName>
    </recommendedName>
</protein>
<keyword evidence="1" id="KW-0732">Signal</keyword>
<evidence type="ECO:0008006" key="4">
    <source>
        <dbReference type="Google" id="ProtNLM"/>
    </source>
</evidence>
<reference evidence="2" key="1">
    <citation type="submission" date="2018-12" db="EMBL/GenBank/DDBJ databases">
        <authorList>
            <person name="Sun L."/>
            <person name="Chen Z."/>
        </authorList>
    </citation>
    <scope>NUCLEOTIDE SEQUENCE [LARGE SCALE GENOMIC DNA]</scope>
    <source>
        <strain evidence="2">3-2-2</strain>
    </source>
</reference>
<feature type="signal peptide" evidence="1">
    <location>
        <begin position="1"/>
        <end position="20"/>
    </location>
</feature>
<dbReference type="Proteomes" id="UP000287156">
    <property type="component" value="Unassembled WGS sequence"/>
</dbReference>
<evidence type="ECO:0000313" key="2">
    <source>
        <dbReference type="EMBL" id="RST76173.1"/>
    </source>
</evidence>
<dbReference type="OrthoDB" id="2989717at2"/>
<dbReference type="AlphaFoldDB" id="A0A429Y422"/>
<keyword evidence="3" id="KW-1185">Reference proteome</keyword>
<organism evidence="2 3">
    <name type="scientific">Siminovitchia acidinfaciens</name>
    <dbReference type="NCBI Taxonomy" id="2321395"/>
    <lineage>
        <taxon>Bacteria</taxon>
        <taxon>Bacillati</taxon>
        <taxon>Bacillota</taxon>
        <taxon>Bacilli</taxon>
        <taxon>Bacillales</taxon>
        <taxon>Bacillaceae</taxon>
        <taxon>Siminovitchia</taxon>
    </lineage>
</organism>